<comment type="cofactor">
    <cofactor evidence="1">
        <name>Mg(2+)</name>
        <dbReference type="ChEBI" id="CHEBI:18420"/>
    </cofactor>
</comment>
<dbReference type="InterPro" id="IPR015797">
    <property type="entry name" value="NUDIX_hydrolase-like_dom_sf"/>
</dbReference>
<comment type="caution">
    <text evidence="4">The sequence shown here is derived from an EMBL/GenBank/DDBJ whole genome shotgun (WGS) entry which is preliminary data.</text>
</comment>
<dbReference type="PROSITE" id="PS00893">
    <property type="entry name" value="NUDIX_BOX"/>
    <property type="match status" value="1"/>
</dbReference>
<reference evidence="4 5" key="1">
    <citation type="submission" date="2009-05" db="EMBL/GenBank/DDBJ databases">
        <authorList>
            <person name="Setubal J.C."/>
            <person name="Boyle S."/>
            <person name="Crasta O.R."/>
            <person name="Gillespie J.J."/>
            <person name="Kenyon R.W."/>
            <person name="Lu J."/>
            <person name="Mane S."/>
            <person name="Nagrani S."/>
            <person name="Shallom J.M."/>
            <person name="Shallom S."/>
            <person name="Shukla M."/>
            <person name="Snyder E.E."/>
            <person name="Sobral B.W."/>
            <person name="Wattam A.R."/>
            <person name="Will R."/>
            <person name="Williams K."/>
            <person name="Yoo H."/>
            <person name="Munk C."/>
            <person name="Tapia R."/>
            <person name="Green L."/>
            <person name="Rogers Y."/>
            <person name="Detter J.C."/>
            <person name="Bruce D."/>
            <person name="Brettin T.S."/>
            <person name="Tsolis R."/>
        </authorList>
    </citation>
    <scope>NUCLEOTIDE SEQUENCE [LARGE SCALE GENOMIC DNA]</scope>
    <source>
        <strain evidence="4 5">LMG 3301</strain>
    </source>
</reference>
<evidence type="ECO:0000313" key="4">
    <source>
        <dbReference type="EMBL" id="EEQ96202.1"/>
    </source>
</evidence>
<dbReference type="PROSITE" id="PS51462">
    <property type="entry name" value="NUDIX"/>
    <property type="match status" value="1"/>
</dbReference>
<keyword evidence="2 4" id="KW-0378">Hydrolase</keyword>
<protein>
    <submittedName>
        <fullName evidence="4">NUDIX hydrolase</fullName>
    </submittedName>
</protein>
<evidence type="ECO:0000256" key="2">
    <source>
        <dbReference type="ARBA" id="ARBA00022801"/>
    </source>
</evidence>
<dbReference type="InterPro" id="IPR020084">
    <property type="entry name" value="NUDIX_hydrolase_CS"/>
</dbReference>
<dbReference type="AlphaFoldDB" id="C4WFA5"/>
<proteinExistence type="predicted"/>
<evidence type="ECO:0000313" key="5">
    <source>
        <dbReference type="Proteomes" id="UP000004386"/>
    </source>
</evidence>
<dbReference type="SUPFAM" id="SSF55811">
    <property type="entry name" value="Nudix"/>
    <property type="match status" value="1"/>
</dbReference>
<dbReference type="Gene3D" id="3.90.79.10">
    <property type="entry name" value="Nucleoside Triphosphate Pyrophosphohydrolase"/>
    <property type="match status" value="1"/>
</dbReference>
<dbReference type="InterPro" id="IPR000086">
    <property type="entry name" value="NUDIX_hydrolase_dom"/>
</dbReference>
<evidence type="ECO:0000259" key="3">
    <source>
        <dbReference type="PROSITE" id="PS51462"/>
    </source>
</evidence>
<organism evidence="4 5">
    <name type="scientific">Brucella intermedia LMG 3301</name>
    <dbReference type="NCBI Taxonomy" id="641118"/>
    <lineage>
        <taxon>Bacteria</taxon>
        <taxon>Pseudomonadati</taxon>
        <taxon>Pseudomonadota</taxon>
        <taxon>Alphaproteobacteria</taxon>
        <taxon>Hyphomicrobiales</taxon>
        <taxon>Brucellaceae</taxon>
        <taxon>Brucella/Ochrobactrum group</taxon>
        <taxon>Brucella</taxon>
    </lineage>
</organism>
<name>C4WFA5_9HYPH</name>
<dbReference type="Pfam" id="PF00293">
    <property type="entry name" value="NUDIX"/>
    <property type="match status" value="1"/>
</dbReference>
<dbReference type="HOGENOM" id="CLU_1303866_0_0_5"/>
<sequence length="211" mass="24301">MRWEMRHYKYIEQSGDSGFTRKSKIGDRHIFSRRRADTPHNNMRVLPAGFRCNDGRTPNPAGKQSMAVTIKPIDKVLIYATWNDRLLVFEEPDFPETPLQVPGGTVDAGEDILAAAYREFAEETGLLPSDSMIHLETVVYDYPERGSRERHRRHCFHLKLNATMPETWDHYEMSPCDGGAPILFRLFWLDRRSAQNRLGLGMAESISKISF</sequence>
<dbReference type="GO" id="GO:0016787">
    <property type="term" value="F:hydrolase activity"/>
    <property type="evidence" value="ECO:0007669"/>
    <property type="project" value="UniProtKB-KW"/>
</dbReference>
<dbReference type="Proteomes" id="UP000004386">
    <property type="component" value="Unassembled WGS sequence"/>
</dbReference>
<gene>
    <name evidence="4" type="ORF">OINT_1001623</name>
</gene>
<feature type="domain" description="Nudix hydrolase" evidence="3">
    <location>
        <begin position="9"/>
        <end position="211"/>
    </location>
</feature>
<dbReference type="CDD" id="cd04663">
    <property type="entry name" value="NUDIX_Hydrolase"/>
    <property type="match status" value="1"/>
</dbReference>
<dbReference type="EMBL" id="ACQA01000001">
    <property type="protein sequence ID" value="EEQ96202.1"/>
    <property type="molecule type" value="Genomic_DNA"/>
</dbReference>
<evidence type="ECO:0000256" key="1">
    <source>
        <dbReference type="ARBA" id="ARBA00001946"/>
    </source>
</evidence>
<accession>C4WFA5</accession>